<accession>A0A1R1EFE3</accession>
<proteinExistence type="predicted"/>
<dbReference type="STRING" id="297318.BK138_26265"/>
<reference evidence="1 2" key="1">
    <citation type="submission" date="2016-11" db="EMBL/GenBank/DDBJ databases">
        <title>Paenibacillus species isolates.</title>
        <authorList>
            <person name="Beno S.M."/>
        </authorList>
    </citation>
    <scope>NUCLEOTIDE SEQUENCE [LARGE SCALE GENOMIC DNA]</scope>
    <source>
        <strain evidence="1 2">FSL R5-0378</strain>
    </source>
</reference>
<sequence>MIFIRKLRAHAHIGSVGNRQLACISPVCSTGQPARTAFKRSAWIRRLGRFSGKVVGALYIGLGLKVAFQRQ</sequence>
<keyword evidence="2" id="KW-1185">Reference proteome</keyword>
<evidence type="ECO:0000313" key="2">
    <source>
        <dbReference type="Proteomes" id="UP000187172"/>
    </source>
</evidence>
<dbReference type="Proteomes" id="UP000187172">
    <property type="component" value="Unassembled WGS sequence"/>
</dbReference>
<protein>
    <submittedName>
        <fullName evidence="1">Uncharacterized protein</fullName>
    </submittedName>
</protein>
<organism evidence="1 2">
    <name type="scientific">Paenibacillus rhizosphaerae</name>
    <dbReference type="NCBI Taxonomy" id="297318"/>
    <lineage>
        <taxon>Bacteria</taxon>
        <taxon>Bacillati</taxon>
        <taxon>Bacillota</taxon>
        <taxon>Bacilli</taxon>
        <taxon>Bacillales</taxon>
        <taxon>Paenibacillaceae</taxon>
        <taxon>Paenibacillus</taxon>
    </lineage>
</organism>
<evidence type="ECO:0000313" key="1">
    <source>
        <dbReference type="EMBL" id="OMF50517.1"/>
    </source>
</evidence>
<comment type="caution">
    <text evidence="1">The sequence shown here is derived from an EMBL/GenBank/DDBJ whole genome shotgun (WGS) entry which is preliminary data.</text>
</comment>
<gene>
    <name evidence="1" type="ORF">BK138_26265</name>
</gene>
<name>A0A1R1EFE3_9BACL</name>
<dbReference type="AlphaFoldDB" id="A0A1R1EFE3"/>
<dbReference type="EMBL" id="MRTP01000010">
    <property type="protein sequence ID" value="OMF50517.1"/>
    <property type="molecule type" value="Genomic_DNA"/>
</dbReference>